<sequence>MANSFLPKQTIEFDGALLEELQGNVSDKMALTLLQELGLSSMPSSSAIHDNGCGYGVVTMAVMAANHPPASSHPGPAEPPTWPVTVREHPDACALAFPDATFDLSAATSVFAGLPDAAAAAAHVRRTLKPGGTAVVAVWKDMLWHTAPCARAPRHAGGCGRAPRALPRRDLVPEGRAGPGRRGLGLEDAGRRDCVRRAGRVVGAGRRLTADEDRWEEAVDAVLEELRQRSWNKLEDGVHKIRMVADVAIMKKKQG</sequence>
<evidence type="ECO:0000256" key="1">
    <source>
        <dbReference type="SAM" id="MobiDB-lite"/>
    </source>
</evidence>
<evidence type="ECO:0000313" key="3">
    <source>
        <dbReference type="EMBL" id="KAK8048233.1"/>
    </source>
</evidence>
<accession>A0ABR1TNR3</accession>
<dbReference type="GO" id="GO:0008168">
    <property type="term" value="F:methyltransferase activity"/>
    <property type="evidence" value="ECO:0007669"/>
    <property type="project" value="UniProtKB-KW"/>
</dbReference>
<feature type="domain" description="Methyltransferase type 11" evidence="2">
    <location>
        <begin position="89"/>
        <end position="135"/>
    </location>
</feature>
<dbReference type="GO" id="GO:0032259">
    <property type="term" value="P:methylation"/>
    <property type="evidence" value="ECO:0007669"/>
    <property type="project" value="UniProtKB-KW"/>
</dbReference>
<keyword evidence="4" id="KW-1185">Reference proteome</keyword>
<dbReference type="Gene3D" id="3.40.50.150">
    <property type="entry name" value="Vaccinia Virus protein VP39"/>
    <property type="match status" value="1"/>
</dbReference>
<feature type="region of interest" description="Disordered" evidence="1">
    <location>
        <begin position="154"/>
        <end position="185"/>
    </location>
</feature>
<dbReference type="EMBL" id="JAQQWL010000011">
    <property type="protein sequence ID" value="KAK8048233.1"/>
    <property type="molecule type" value="Genomic_DNA"/>
</dbReference>
<evidence type="ECO:0000313" key="4">
    <source>
        <dbReference type="Proteomes" id="UP001480595"/>
    </source>
</evidence>
<comment type="caution">
    <text evidence="3">The sequence shown here is derived from an EMBL/GenBank/DDBJ whole genome shotgun (WGS) entry which is preliminary data.</text>
</comment>
<dbReference type="RefSeq" id="XP_066710482.1">
    <property type="nucleotide sequence ID" value="XM_066861372.1"/>
</dbReference>
<evidence type="ECO:0000259" key="2">
    <source>
        <dbReference type="Pfam" id="PF08241"/>
    </source>
</evidence>
<keyword evidence="3" id="KW-0489">Methyltransferase</keyword>
<dbReference type="InterPro" id="IPR013216">
    <property type="entry name" value="Methyltransf_11"/>
</dbReference>
<dbReference type="SUPFAM" id="SSF53335">
    <property type="entry name" value="S-adenosyl-L-methionine-dependent methyltransferases"/>
    <property type="match status" value="1"/>
</dbReference>
<proteinExistence type="predicted"/>
<dbReference type="Proteomes" id="UP001480595">
    <property type="component" value="Unassembled WGS sequence"/>
</dbReference>
<name>A0ABR1TNR3_9PEZI</name>
<keyword evidence="3" id="KW-0808">Transferase</keyword>
<protein>
    <submittedName>
        <fullName evidence="3">Methyltransferase</fullName>
    </submittedName>
</protein>
<dbReference type="InterPro" id="IPR029063">
    <property type="entry name" value="SAM-dependent_MTases_sf"/>
</dbReference>
<organism evidence="3 4">
    <name type="scientific">Apiospora phragmitis</name>
    <dbReference type="NCBI Taxonomy" id="2905665"/>
    <lineage>
        <taxon>Eukaryota</taxon>
        <taxon>Fungi</taxon>
        <taxon>Dikarya</taxon>
        <taxon>Ascomycota</taxon>
        <taxon>Pezizomycotina</taxon>
        <taxon>Sordariomycetes</taxon>
        <taxon>Xylariomycetidae</taxon>
        <taxon>Amphisphaeriales</taxon>
        <taxon>Apiosporaceae</taxon>
        <taxon>Apiospora</taxon>
    </lineage>
</organism>
<dbReference type="Pfam" id="PF08241">
    <property type="entry name" value="Methyltransf_11"/>
    <property type="match status" value="1"/>
</dbReference>
<dbReference type="GeneID" id="92094435"/>
<gene>
    <name evidence="3" type="ORF">PG994_009963</name>
</gene>
<reference evidence="3 4" key="1">
    <citation type="submission" date="2023-01" db="EMBL/GenBank/DDBJ databases">
        <title>Analysis of 21 Apiospora genomes using comparative genomics revels a genus with tremendous synthesis potential of carbohydrate active enzymes and secondary metabolites.</title>
        <authorList>
            <person name="Sorensen T."/>
        </authorList>
    </citation>
    <scope>NUCLEOTIDE SEQUENCE [LARGE SCALE GENOMIC DNA]</scope>
    <source>
        <strain evidence="3 4">CBS 135458</strain>
    </source>
</reference>